<dbReference type="RefSeq" id="WP_136726187.1">
    <property type="nucleotide sequence ID" value="NZ_SUMC01000025.1"/>
</dbReference>
<dbReference type="OrthoDB" id="9972883at2"/>
<gene>
    <name evidence="1" type="ORF">FCI23_25100</name>
</gene>
<evidence type="ECO:0000313" key="2">
    <source>
        <dbReference type="Proteomes" id="UP000305778"/>
    </source>
</evidence>
<protein>
    <submittedName>
        <fullName evidence="1">Uncharacterized protein</fullName>
    </submittedName>
</protein>
<dbReference type="EMBL" id="SUMC01000025">
    <property type="protein sequence ID" value="TKA09090.1"/>
    <property type="molecule type" value="Genomic_DNA"/>
</dbReference>
<comment type="caution">
    <text evidence="1">The sequence shown here is derived from an EMBL/GenBank/DDBJ whole genome shotgun (WGS) entry which is preliminary data.</text>
</comment>
<name>A0A4U0SHE2_9ACTN</name>
<evidence type="ECO:0000313" key="1">
    <source>
        <dbReference type="EMBL" id="TKA09090.1"/>
    </source>
</evidence>
<proteinExistence type="predicted"/>
<dbReference type="AlphaFoldDB" id="A0A4U0SHE2"/>
<accession>A0A4U0SHE2</accession>
<keyword evidence="2" id="KW-1185">Reference proteome</keyword>
<sequence>MTFHHTDGRYECLHDGCPGELKAAHFPDAWYFIHPGREECEGWCALPPARSRAKRGERGRKKPGENIRVTPEAWYAEVVGDPEEAPPERLQGRRLALLKAMEAGGNDAVRELVESWGLVGKVGPRGGIRVELPPAE</sequence>
<dbReference type="Proteomes" id="UP000305778">
    <property type="component" value="Unassembled WGS sequence"/>
</dbReference>
<reference evidence="1 2" key="1">
    <citation type="submission" date="2019-04" db="EMBL/GenBank/DDBJ databases">
        <title>Streptomyces oryziradicis sp. nov., a novel actinomycete isolated from rhizosphere soil of rice (Oryza sativa L.).</title>
        <authorList>
            <person name="Li C."/>
        </authorList>
    </citation>
    <scope>NUCLEOTIDE SEQUENCE [LARGE SCALE GENOMIC DNA]</scope>
    <source>
        <strain evidence="1 2">NEAU-C40</strain>
    </source>
</reference>
<organism evidence="1 2">
    <name type="scientific">Actinacidiphila oryziradicis</name>
    <dbReference type="NCBI Taxonomy" id="2571141"/>
    <lineage>
        <taxon>Bacteria</taxon>
        <taxon>Bacillati</taxon>
        <taxon>Actinomycetota</taxon>
        <taxon>Actinomycetes</taxon>
        <taxon>Kitasatosporales</taxon>
        <taxon>Streptomycetaceae</taxon>
        <taxon>Actinacidiphila</taxon>
    </lineage>
</organism>